<dbReference type="GO" id="GO:0016757">
    <property type="term" value="F:glycosyltransferase activity"/>
    <property type="evidence" value="ECO:0007669"/>
    <property type="project" value="UniProtKB-KW"/>
</dbReference>
<evidence type="ECO:0000259" key="1">
    <source>
        <dbReference type="Pfam" id="PF00534"/>
    </source>
</evidence>
<reference evidence="3 5" key="2">
    <citation type="submission" date="2023-03" db="EMBL/GenBank/DDBJ databases">
        <title>Comparative genome and transcriptome analysis combination mining strategies for increasing vitamin B12 production of Ensifer adhaerens strain.</title>
        <authorList>
            <person name="Yongheng L."/>
        </authorList>
    </citation>
    <scope>NUCLEOTIDE SEQUENCE [LARGE SCALE GENOMIC DNA]</scope>
    <source>
        <strain evidence="3 5">Casida A-T305</strain>
        <plasmid evidence="3 5">unnamedB</plasmid>
    </source>
</reference>
<keyword evidence="2" id="KW-0328">Glycosyltransferase</keyword>
<reference evidence="2" key="1">
    <citation type="submission" date="2022-06" db="EMBL/GenBank/DDBJ databases">
        <title>Physiological and biochemical characterization and genomic elucidation of a strain of the genus Ensifer adhaerens M8 that combines arsenic oxidation and chromium reduction.</title>
        <authorList>
            <person name="Li X."/>
            <person name="Yu c."/>
        </authorList>
    </citation>
    <scope>NUCLEOTIDE SEQUENCE</scope>
    <source>
        <strain evidence="2">M8</strain>
        <plasmid evidence="2">pB</plasmid>
    </source>
</reference>
<name>A0A9Q8YGN0_ENSAD</name>
<dbReference type="EMBL" id="CP121310">
    <property type="protein sequence ID" value="WFP94869.1"/>
    <property type="molecule type" value="Genomic_DNA"/>
</dbReference>
<dbReference type="SUPFAM" id="SSF53756">
    <property type="entry name" value="UDP-Glycosyltransferase/glycogen phosphorylase"/>
    <property type="match status" value="1"/>
</dbReference>
<evidence type="ECO:0000313" key="4">
    <source>
        <dbReference type="Proteomes" id="UP001055460"/>
    </source>
</evidence>
<sequence length="387" mass="42681">MRKIVVISDFQDGWPPVSTVPTKSERLAAWASTFADDLAARPTAEDNVEVKGSYLERMPIACVADGLVDRAEIWSHWLASGPPPTVRESSFLTRRSFHLDGNTPPFSSDDMLAHIEIYGAPDILCVWGLGVDEEILQACRNSFKIYNSIDAPALRVPFATSRHFDLILTGSEEQSREVEACHPGKRTAVLPIGPEFAAPSMFYPIEGAKPYDIIYVAAAQAYKRHDVLFHALAKMPKSVRALCVFGYGDRSDQLRQHAAELQIDVDFVGPPGVSFAEVNRLMNLARMGVVCGVDDGAPAVLTEYMLAGLPVLANAELRCGQQYITPQTGATATSDEFHIAIAQMLSRLTDFSPRDAVLRSWTWPHSIKKLRQLIRAEQSANKEARVN</sequence>
<keyword evidence="5" id="KW-1185">Reference proteome</keyword>
<geneLocation type="plasmid" evidence="2 4">
    <name>pB</name>
</geneLocation>
<evidence type="ECO:0000313" key="3">
    <source>
        <dbReference type="EMBL" id="WFP94869.1"/>
    </source>
</evidence>
<dbReference type="InterPro" id="IPR001296">
    <property type="entry name" value="Glyco_trans_1"/>
</dbReference>
<feature type="domain" description="Glycosyl transferase family 1" evidence="1">
    <location>
        <begin position="209"/>
        <end position="315"/>
    </location>
</feature>
<organism evidence="2 4">
    <name type="scientific">Ensifer adhaerens</name>
    <name type="common">Sinorhizobium morelense</name>
    <dbReference type="NCBI Taxonomy" id="106592"/>
    <lineage>
        <taxon>Bacteria</taxon>
        <taxon>Pseudomonadati</taxon>
        <taxon>Pseudomonadota</taxon>
        <taxon>Alphaproteobacteria</taxon>
        <taxon>Hyphomicrobiales</taxon>
        <taxon>Rhizobiaceae</taxon>
        <taxon>Sinorhizobium/Ensifer group</taxon>
        <taxon>Ensifer</taxon>
    </lineage>
</organism>
<dbReference type="RefSeq" id="WP_167550738.1">
    <property type="nucleotide sequence ID" value="NZ_CAXURO020000003.1"/>
</dbReference>
<dbReference type="EMBL" id="CP098809">
    <property type="protein sequence ID" value="USJ27807.1"/>
    <property type="molecule type" value="Genomic_DNA"/>
</dbReference>
<evidence type="ECO:0000313" key="5">
    <source>
        <dbReference type="Proteomes" id="UP001214094"/>
    </source>
</evidence>
<keyword evidence="2" id="KW-0614">Plasmid</keyword>
<proteinExistence type="predicted"/>
<evidence type="ECO:0000313" key="2">
    <source>
        <dbReference type="EMBL" id="USJ27807.1"/>
    </source>
</evidence>
<dbReference type="Gene3D" id="3.40.50.2000">
    <property type="entry name" value="Glycogen Phosphorylase B"/>
    <property type="match status" value="1"/>
</dbReference>
<gene>
    <name evidence="2" type="ORF">NE863_28385</name>
    <name evidence="3" type="ORF">P4B07_34380</name>
</gene>
<accession>A0A9Q8YGN0</accession>
<dbReference type="GeneID" id="29523171"/>
<protein>
    <submittedName>
        <fullName evidence="2">Glycosyltransferase</fullName>
        <ecNumber evidence="2">2.4.-.-</ecNumber>
    </submittedName>
</protein>
<dbReference type="Proteomes" id="UP001214094">
    <property type="component" value="Plasmid unnamedB"/>
</dbReference>
<dbReference type="Pfam" id="PF00534">
    <property type="entry name" value="Glycos_transf_1"/>
    <property type="match status" value="1"/>
</dbReference>
<dbReference type="PANTHER" id="PTHR12526">
    <property type="entry name" value="GLYCOSYLTRANSFERASE"/>
    <property type="match status" value="1"/>
</dbReference>
<geneLocation type="plasmid" evidence="3 5">
    <name>unnamedB</name>
</geneLocation>
<dbReference type="Proteomes" id="UP001055460">
    <property type="component" value="Plasmid pB"/>
</dbReference>
<keyword evidence="2" id="KW-0808">Transferase</keyword>
<dbReference type="EC" id="2.4.-.-" evidence="2"/>
<dbReference type="AlphaFoldDB" id="A0A9Q8YGN0"/>